<keyword evidence="2" id="KW-0472">Membrane</keyword>
<protein>
    <submittedName>
        <fullName evidence="3">Uncharacterized protein</fullName>
    </submittedName>
</protein>
<evidence type="ECO:0000313" key="3">
    <source>
        <dbReference type="EMBL" id="KAL0946494.1"/>
    </source>
</evidence>
<keyword evidence="2" id="KW-0812">Transmembrane</keyword>
<evidence type="ECO:0000256" key="1">
    <source>
        <dbReference type="SAM" id="MobiDB-lite"/>
    </source>
</evidence>
<keyword evidence="4" id="KW-1185">Reference proteome</keyword>
<feature type="compositionally biased region" description="Basic and acidic residues" evidence="1">
    <location>
        <begin position="175"/>
        <end position="192"/>
    </location>
</feature>
<dbReference type="Proteomes" id="UP001556367">
    <property type="component" value="Unassembled WGS sequence"/>
</dbReference>
<feature type="transmembrane region" description="Helical" evidence="2">
    <location>
        <begin position="240"/>
        <end position="265"/>
    </location>
</feature>
<sequence length="367" mass="40829">MATIDASSDQILYTELERRDEALRGILENLHSFLASHAEEVRAVKQQFSTVVDASASRRCDQFQRNSQYLPSEIPLQVMPQPEVVQPIPVDEPTPSPNWRLPPSTSRLSPTQRLLQPTADPEESRITLVQDFLEDHLRSVHSLCTALSDSKRQSYHGSIESTSTSSQRPVSPSHTSHESIRVHVERPTGDAEEQMKSFSHQYSILVVFSTFTAGLVLSWLQLMSGILPPPDEKADYKEAIHYVLGFQFGYTALVFNFAIAVVAGADTAACTSGKAWKSLPSLRKRFNLLVFAQFIGYVLFGISIGTLLVPAASLSIVIMTMVVLPIAIITAGSDLANTSKEVRYMREDIWSALCTFFSMLTRCFKRS</sequence>
<feature type="region of interest" description="Disordered" evidence="1">
    <location>
        <begin position="89"/>
        <end position="122"/>
    </location>
</feature>
<name>A0ABR3ITB8_9AGAR</name>
<feature type="transmembrane region" description="Helical" evidence="2">
    <location>
        <begin position="314"/>
        <end position="336"/>
    </location>
</feature>
<feature type="region of interest" description="Disordered" evidence="1">
    <location>
        <begin position="154"/>
        <end position="192"/>
    </location>
</feature>
<organism evidence="3 4">
    <name type="scientific">Hohenbuehelia grisea</name>
    <dbReference type="NCBI Taxonomy" id="104357"/>
    <lineage>
        <taxon>Eukaryota</taxon>
        <taxon>Fungi</taxon>
        <taxon>Dikarya</taxon>
        <taxon>Basidiomycota</taxon>
        <taxon>Agaricomycotina</taxon>
        <taxon>Agaricomycetes</taxon>
        <taxon>Agaricomycetidae</taxon>
        <taxon>Agaricales</taxon>
        <taxon>Pleurotineae</taxon>
        <taxon>Pleurotaceae</taxon>
        <taxon>Hohenbuehelia</taxon>
    </lineage>
</organism>
<reference evidence="4" key="1">
    <citation type="submission" date="2024-06" db="EMBL/GenBank/DDBJ databases">
        <title>Multi-omics analyses provide insights into the biosynthesis of the anticancer antibiotic pleurotin in Hohenbuehelia grisea.</title>
        <authorList>
            <person name="Weaver J.A."/>
            <person name="Alberti F."/>
        </authorList>
    </citation>
    <scope>NUCLEOTIDE SEQUENCE [LARGE SCALE GENOMIC DNA]</scope>
    <source>
        <strain evidence="4">T-177</strain>
    </source>
</reference>
<proteinExistence type="predicted"/>
<keyword evidence="2" id="KW-1133">Transmembrane helix</keyword>
<evidence type="ECO:0000256" key="2">
    <source>
        <dbReference type="SAM" id="Phobius"/>
    </source>
</evidence>
<evidence type="ECO:0000313" key="4">
    <source>
        <dbReference type="Proteomes" id="UP001556367"/>
    </source>
</evidence>
<comment type="caution">
    <text evidence="3">The sequence shown here is derived from an EMBL/GenBank/DDBJ whole genome shotgun (WGS) entry which is preliminary data.</text>
</comment>
<feature type="transmembrane region" description="Helical" evidence="2">
    <location>
        <begin position="286"/>
        <end position="308"/>
    </location>
</feature>
<feature type="compositionally biased region" description="Polar residues" evidence="1">
    <location>
        <begin position="103"/>
        <end position="115"/>
    </location>
</feature>
<feature type="transmembrane region" description="Helical" evidence="2">
    <location>
        <begin position="202"/>
        <end position="220"/>
    </location>
</feature>
<accession>A0ABR3ITB8</accession>
<gene>
    <name evidence="3" type="ORF">HGRIS_012712</name>
</gene>
<dbReference type="EMBL" id="JASNQZ010000015">
    <property type="protein sequence ID" value="KAL0946494.1"/>
    <property type="molecule type" value="Genomic_DNA"/>
</dbReference>
<feature type="compositionally biased region" description="Polar residues" evidence="1">
    <location>
        <begin position="155"/>
        <end position="174"/>
    </location>
</feature>